<dbReference type="AlphaFoldDB" id="A0A2H1W823"/>
<sequence length="156" mass="16785">MYGRVMLRHEFVGSIEVITSPALGGVRGSVRLLLTKNHPVPTPTFREPHLVITSPFLGGGDDPISSCSRQGKSRGSFRLLLTKNHPVPTPTFRAGALVNPLGVRSSGIGQCSTRMHPQKAATTIFGVDIHTHDSELCRVENTGSTFITAPPPHVRS</sequence>
<evidence type="ECO:0000313" key="1">
    <source>
        <dbReference type="EMBL" id="SOQ49245.1"/>
    </source>
</evidence>
<gene>
    <name evidence="1" type="ORF">SFRICE_005698</name>
</gene>
<proteinExistence type="predicted"/>
<accession>A0A2H1W823</accession>
<reference evidence="1" key="1">
    <citation type="submission" date="2016-07" db="EMBL/GenBank/DDBJ databases">
        <authorList>
            <person name="Bretaudeau A."/>
        </authorList>
    </citation>
    <scope>NUCLEOTIDE SEQUENCE</scope>
    <source>
        <strain evidence="1">Rice</strain>
        <tissue evidence="1">Whole body</tissue>
    </source>
</reference>
<protein>
    <submittedName>
        <fullName evidence="1">SFRICE_005698</fullName>
    </submittedName>
</protein>
<organism evidence="1">
    <name type="scientific">Spodoptera frugiperda</name>
    <name type="common">Fall armyworm</name>
    <dbReference type="NCBI Taxonomy" id="7108"/>
    <lineage>
        <taxon>Eukaryota</taxon>
        <taxon>Metazoa</taxon>
        <taxon>Ecdysozoa</taxon>
        <taxon>Arthropoda</taxon>
        <taxon>Hexapoda</taxon>
        <taxon>Insecta</taxon>
        <taxon>Pterygota</taxon>
        <taxon>Neoptera</taxon>
        <taxon>Endopterygota</taxon>
        <taxon>Lepidoptera</taxon>
        <taxon>Glossata</taxon>
        <taxon>Ditrysia</taxon>
        <taxon>Noctuoidea</taxon>
        <taxon>Noctuidae</taxon>
        <taxon>Amphipyrinae</taxon>
        <taxon>Spodoptera</taxon>
    </lineage>
</organism>
<name>A0A2H1W823_SPOFR</name>
<dbReference type="EMBL" id="ODYU01006942">
    <property type="protein sequence ID" value="SOQ49245.1"/>
    <property type="molecule type" value="Genomic_DNA"/>
</dbReference>